<dbReference type="InterPro" id="IPR033162">
    <property type="entry name" value="TBCD"/>
</dbReference>
<dbReference type="Pfam" id="PF25767">
    <property type="entry name" value="ARM_TBCD_2nd"/>
    <property type="match status" value="1"/>
</dbReference>
<evidence type="ECO:0000259" key="1">
    <source>
        <dbReference type="Pfam" id="PF25767"/>
    </source>
</evidence>
<organism evidence="2 3">
    <name type="scientific">Zygotorulaspora mrakii</name>
    <name type="common">Zygosaccharomyces mrakii</name>
    <dbReference type="NCBI Taxonomy" id="42260"/>
    <lineage>
        <taxon>Eukaryota</taxon>
        <taxon>Fungi</taxon>
        <taxon>Dikarya</taxon>
        <taxon>Ascomycota</taxon>
        <taxon>Saccharomycotina</taxon>
        <taxon>Saccharomycetes</taxon>
        <taxon>Saccharomycetales</taxon>
        <taxon>Saccharomycetaceae</taxon>
        <taxon>Zygotorulaspora</taxon>
    </lineage>
</organism>
<sequence length="1058" mass="121587">MSIDSPENEPNGILSQSISTLQAYLDENICTITDENFDKLSSVINEFEQDPSLLIFSSNGENRLYHYVECLTLDLELADSKGILLRSKVFYNMSKLVTWKRIVTYLPTTIYQLPHLLALLPEVATRGEESWYISYMILSWIYTVVLSPFKLEKSCNEIYHITAQYETFQSLKPIVSRIHSQLLIKNSELFNSMKDELDPLTMNYLLKSASAKHLFDPELVVKICKKYLEDSSSGTLMNLKLLPKLFKMSALSENWALMEDIISWFLSNMNNNFTRFRFKLAHSFAEIIRCLISELHEEGAAKEIIDARVEDSVKLLSSPSSWDLLDSDFLHTNLLVIAELSGVITKHWPEMSKRISDHIIPQASKFQQLRLNSIKGSQIKDASNFICWSVARSNRNGEVLDRKVMTNIYLNLLMCSIFDRDLMVRRSANAALQEVLGRYISPMKILDNRTVLRIIELPIINLAASYSENVLNVYEILLRTNSSEYFLSYFADWVVDYNLLANHDLLVVRLTIEALFQLLSKYSRSADGRVTAKLRSSINCAIEFRKPLTSIKLLSLLIMLCDKDIDVSLASHSNMDKLYEIYVSTLKFSHNQIKTNLFGFSVMLKYWILTIEKFGTFTMNEKKSELFFRIMRVIPDEDNQMAIFVPLVKQFVLRISADGQVWRSSGDKTKFWSKFESYVRINNTLISSALPELTPTRFLKIFYAVLPSLDCARKSQVIDSLADRLPVVVTYDHSVLTTIAGLLNDYTITQQGDVGRYVRISSAKLVAQNIELFSGRQNEHLRKVIILSLMRLSAEQVKDLKVICFDILCRLFDYDIEINKKKINSQLLEFQHLIFKGHCTEFWQGYLLSGGAIHFSDAEVTSLIDDFLKHYYFVLEEQDRLDLCNCLIRVIPSAKDIIEFQQDENRNGKTISTRQDILKTAISHLTFWLRIMESGIEIDSRFNFEGVYAKLYNLHLLDNHLLRISVIKLFPHLITSSCPSAPTENSGLTDSIIKRLLMLLQRECLSSGEKSPVLRNTIFEALAQIYLHFNAESHLAKIRTASTTKQGVMQLSESEMLI</sequence>
<dbReference type="AlphaFoldDB" id="A0A7H9B3C1"/>
<dbReference type="EMBL" id="CP058608">
    <property type="protein sequence ID" value="QLG73165.1"/>
    <property type="molecule type" value="Genomic_DNA"/>
</dbReference>
<proteinExistence type="predicted"/>
<dbReference type="RefSeq" id="XP_037144892.1">
    <property type="nucleotide sequence ID" value="XM_037288997.1"/>
</dbReference>
<protein>
    <recommendedName>
        <fullName evidence="1">Tubulin-folding cofactor D ARM repeats domain-containing protein</fullName>
    </recommendedName>
</protein>
<dbReference type="InterPro" id="IPR058033">
    <property type="entry name" value="ARM_TBCD_2nd"/>
</dbReference>
<dbReference type="GO" id="GO:0007023">
    <property type="term" value="P:post-chaperonin tubulin folding pathway"/>
    <property type="evidence" value="ECO:0007669"/>
    <property type="project" value="InterPro"/>
</dbReference>
<evidence type="ECO:0000313" key="2">
    <source>
        <dbReference type="EMBL" id="QLG73165.1"/>
    </source>
</evidence>
<keyword evidence="3" id="KW-1185">Reference proteome</keyword>
<dbReference type="Proteomes" id="UP000509704">
    <property type="component" value="Chromosome 5"/>
</dbReference>
<name>A0A7H9B3C1_ZYGMR</name>
<dbReference type="GO" id="GO:0000226">
    <property type="term" value="P:microtubule cytoskeleton organization"/>
    <property type="evidence" value="ECO:0007669"/>
    <property type="project" value="TreeGrafter"/>
</dbReference>
<dbReference type="PANTHER" id="PTHR12658">
    <property type="entry name" value="BETA-TUBULIN COFACTOR D"/>
    <property type="match status" value="1"/>
</dbReference>
<dbReference type="GO" id="GO:0048487">
    <property type="term" value="F:beta-tubulin binding"/>
    <property type="evidence" value="ECO:0007669"/>
    <property type="project" value="InterPro"/>
</dbReference>
<accession>A0A7H9B3C1</accession>
<dbReference type="OrthoDB" id="10253476at2759"/>
<feature type="domain" description="Tubulin-folding cofactor D ARM repeats" evidence="1">
    <location>
        <begin position="257"/>
        <end position="438"/>
    </location>
</feature>
<dbReference type="PANTHER" id="PTHR12658:SF0">
    <property type="entry name" value="TUBULIN-SPECIFIC CHAPERONE D"/>
    <property type="match status" value="1"/>
</dbReference>
<dbReference type="GO" id="GO:0007021">
    <property type="term" value="P:tubulin complex assembly"/>
    <property type="evidence" value="ECO:0007669"/>
    <property type="project" value="InterPro"/>
</dbReference>
<evidence type="ECO:0000313" key="3">
    <source>
        <dbReference type="Proteomes" id="UP000509704"/>
    </source>
</evidence>
<dbReference type="KEGG" id="zmk:HG535_0E02490"/>
<gene>
    <name evidence="2" type="ORF">HG535_0E02490</name>
</gene>
<dbReference type="Pfam" id="PF23579">
    <property type="entry name" value="ARM_TBCD"/>
    <property type="match status" value="1"/>
</dbReference>
<dbReference type="GeneID" id="59236907"/>
<reference evidence="2 3" key="1">
    <citation type="submission" date="2020-07" db="EMBL/GenBank/DDBJ databases">
        <title>The yeast mating-type switching endonuclease HO is a domesticated member of an unorthodox homing genetic element family.</title>
        <authorList>
            <person name="Coughlan A.Y."/>
            <person name="Lombardi L."/>
            <person name="Braun-Galleani S."/>
            <person name="Martos A.R."/>
            <person name="Galeote V."/>
            <person name="Bigey F."/>
            <person name="Dequin S."/>
            <person name="Byrne K.P."/>
            <person name="Wolfe K.H."/>
        </authorList>
    </citation>
    <scope>NUCLEOTIDE SEQUENCE [LARGE SCALE GENOMIC DNA]</scope>
    <source>
        <strain evidence="2 3">NRRL Y-6702</strain>
    </source>
</reference>
<dbReference type="GO" id="GO:0005096">
    <property type="term" value="F:GTPase activator activity"/>
    <property type="evidence" value="ECO:0007669"/>
    <property type="project" value="InterPro"/>
</dbReference>